<dbReference type="EMBL" id="FQWQ01000001">
    <property type="protein sequence ID" value="SHG98907.1"/>
    <property type="molecule type" value="Genomic_DNA"/>
</dbReference>
<protein>
    <recommendedName>
        <fullName evidence="3">Outer membrane protein beta-barrel domain-containing protein</fullName>
    </recommendedName>
</protein>
<proteinExistence type="predicted"/>
<evidence type="ECO:0000313" key="1">
    <source>
        <dbReference type="EMBL" id="SHG98907.1"/>
    </source>
</evidence>
<dbReference type="Proteomes" id="UP000184212">
    <property type="component" value="Unassembled WGS sequence"/>
</dbReference>
<dbReference type="AlphaFoldDB" id="A0A1M5PB44"/>
<keyword evidence="2" id="KW-1185">Reference proteome</keyword>
<accession>A0A1M5PB44</accession>
<gene>
    <name evidence="1" type="ORF">SAMN04488109_2776</name>
</gene>
<evidence type="ECO:0008006" key="3">
    <source>
        <dbReference type="Google" id="ProtNLM"/>
    </source>
</evidence>
<reference evidence="1 2" key="1">
    <citation type="submission" date="2016-11" db="EMBL/GenBank/DDBJ databases">
        <authorList>
            <person name="Jaros S."/>
            <person name="Januszkiewicz K."/>
            <person name="Wedrychowicz H."/>
        </authorList>
    </citation>
    <scope>NUCLEOTIDE SEQUENCE [LARGE SCALE GENOMIC DNA]</scope>
    <source>
        <strain evidence="1 2">DSM 24574</strain>
    </source>
</reference>
<dbReference type="OrthoDB" id="1523667at2"/>
<organism evidence="1 2">
    <name type="scientific">Chryseolinea serpens</name>
    <dbReference type="NCBI Taxonomy" id="947013"/>
    <lineage>
        <taxon>Bacteria</taxon>
        <taxon>Pseudomonadati</taxon>
        <taxon>Bacteroidota</taxon>
        <taxon>Cytophagia</taxon>
        <taxon>Cytophagales</taxon>
        <taxon>Fulvivirgaceae</taxon>
        <taxon>Chryseolinea</taxon>
    </lineage>
</organism>
<sequence length="243" mass="27287">MRRREKFSLLTFFLVLIVAGTYGQTQDSYEYGSEFTWGINKNTSGGLIGGLVFKKARKLNDRVLETFGLELMNVKHPQERRTNSIQTGNLFIYGKSNYLYAIRLQYGRDIILFKKAPHQGVEIKGVFAIGPTIGVVAPYYVEYFPEGGGSYTVRAPYNPNINIDYIAGTGRLFEGLSESKIKPGINFKAAMNFELGTIKSQVTGFEAGFLIDAYSSTIEMMPSTKNYAVYPTLFLTLFYGSRK</sequence>
<name>A0A1M5PB44_9BACT</name>
<dbReference type="RefSeq" id="WP_073134528.1">
    <property type="nucleotide sequence ID" value="NZ_FQWQ01000001.1"/>
</dbReference>
<evidence type="ECO:0000313" key="2">
    <source>
        <dbReference type="Proteomes" id="UP000184212"/>
    </source>
</evidence>
<dbReference type="STRING" id="947013.SAMN04488109_2776"/>